<gene>
    <name evidence="1" type="ORF">DSL72_002446</name>
</gene>
<evidence type="ECO:0000313" key="2">
    <source>
        <dbReference type="Proteomes" id="UP000672032"/>
    </source>
</evidence>
<dbReference type="Proteomes" id="UP000672032">
    <property type="component" value="Chromosome 3"/>
</dbReference>
<dbReference type="AlphaFoldDB" id="A0A8A3PCP2"/>
<protein>
    <submittedName>
        <fullName evidence="1">Uncharacterized protein</fullName>
    </submittedName>
</protein>
<keyword evidence="2" id="KW-1185">Reference proteome</keyword>
<organism evidence="1 2">
    <name type="scientific">Monilinia vaccinii-corymbosi</name>
    <dbReference type="NCBI Taxonomy" id="61207"/>
    <lineage>
        <taxon>Eukaryota</taxon>
        <taxon>Fungi</taxon>
        <taxon>Dikarya</taxon>
        <taxon>Ascomycota</taxon>
        <taxon>Pezizomycotina</taxon>
        <taxon>Leotiomycetes</taxon>
        <taxon>Helotiales</taxon>
        <taxon>Sclerotiniaceae</taxon>
        <taxon>Monilinia</taxon>
    </lineage>
</organism>
<evidence type="ECO:0000313" key="1">
    <source>
        <dbReference type="EMBL" id="QSZ32866.1"/>
    </source>
</evidence>
<dbReference type="EMBL" id="CP063407">
    <property type="protein sequence ID" value="QSZ32866.1"/>
    <property type="molecule type" value="Genomic_DNA"/>
</dbReference>
<name>A0A8A3PCP2_9HELO</name>
<dbReference type="OrthoDB" id="3552169at2759"/>
<accession>A0A8A3PCP2</accession>
<sequence>MAFDPGAILQVQANCRIIWGNDNYELDIETDDYEDGYCTVRKDYGDHFGDCLAMTGLCNSAEDAENMGSTGTNLEIFGGLRVGGDRGVLEAVVRELDKRVEEEEGEEEGKKKVVGLEVELGEGAYA</sequence>
<proteinExistence type="predicted"/>
<reference evidence="1" key="1">
    <citation type="submission" date="2020-10" db="EMBL/GenBank/DDBJ databases">
        <title>Genome Sequence of Monilinia vaccinii-corymbosi Sheds Light on Mummy Berry Disease Infection of Blueberry and Mating Type.</title>
        <authorList>
            <person name="Yow A.G."/>
            <person name="Zhang Y."/>
            <person name="Bansal K."/>
            <person name="Eacker S.M."/>
            <person name="Sullivan S."/>
            <person name="Liachko I."/>
            <person name="Cubeta M.A."/>
            <person name="Rollins J.A."/>
            <person name="Ashrafi H."/>
        </authorList>
    </citation>
    <scope>NUCLEOTIDE SEQUENCE</scope>
    <source>
        <strain evidence="1">RL-1</strain>
    </source>
</reference>